<evidence type="ECO:0000313" key="2">
    <source>
        <dbReference type="Proteomes" id="UP000245778"/>
    </source>
</evidence>
<dbReference type="InterPro" id="IPR010985">
    <property type="entry name" value="Ribbon_hlx_hlx"/>
</dbReference>
<accession>A0A2U1B9K8</accession>
<dbReference type="InterPro" id="IPR013321">
    <property type="entry name" value="Arc_rbn_hlx_hlx"/>
</dbReference>
<dbReference type="AlphaFoldDB" id="A0A2U1B9K8"/>
<organism evidence="1 2">
    <name type="scientific">Intestinimonas butyriciproducens</name>
    <dbReference type="NCBI Taxonomy" id="1297617"/>
    <lineage>
        <taxon>Bacteria</taxon>
        <taxon>Bacillati</taxon>
        <taxon>Bacillota</taxon>
        <taxon>Clostridia</taxon>
        <taxon>Eubacteriales</taxon>
        <taxon>Intestinimonas</taxon>
    </lineage>
</organism>
<comment type="caution">
    <text evidence="1">The sequence shown here is derived from an EMBL/GenBank/DDBJ whole genome shotgun (WGS) entry which is preliminary data.</text>
</comment>
<dbReference type="Proteomes" id="UP000245778">
    <property type="component" value="Unassembled WGS sequence"/>
</dbReference>
<protein>
    <recommendedName>
        <fullName evidence="3">Arc-like DNA binding domain-containing protein</fullName>
    </recommendedName>
</protein>
<evidence type="ECO:0000313" key="1">
    <source>
        <dbReference type="EMBL" id="PVY45343.1"/>
    </source>
</evidence>
<gene>
    <name evidence="1" type="ORF">C7373_1284</name>
</gene>
<dbReference type="RefSeq" id="WP_165366570.1">
    <property type="nucleotide sequence ID" value="NZ_CP011524.1"/>
</dbReference>
<sequence length="52" mass="5957">MIAKILVRAPQTLKAQLQSIAKQEGHTLNALVLQILWDWAKQHRHDQDQNSA</sequence>
<dbReference type="GO" id="GO:0006355">
    <property type="term" value="P:regulation of DNA-templated transcription"/>
    <property type="evidence" value="ECO:0007669"/>
    <property type="project" value="InterPro"/>
</dbReference>
<evidence type="ECO:0008006" key="3">
    <source>
        <dbReference type="Google" id="ProtNLM"/>
    </source>
</evidence>
<dbReference type="Gene3D" id="1.10.1220.10">
    <property type="entry name" value="Met repressor-like"/>
    <property type="match status" value="1"/>
</dbReference>
<dbReference type="SUPFAM" id="SSF47598">
    <property type="entry name" value="Ribbon-helix-helix"/>
    <property type="match status" value="1"/>
</dbReference>
<name>A0A2U1B9K8_9FIRM</name>
<dbReference type="EMBL" id="QEKK01000028">
    <property type="protein sequence ID" value="PVY45343.1"/>
    <property type="molecule type" value="Genomic_DNA"/>
</dbReference>
<reference evidence="1 2" key="1">
    <citation type="submission" date="2018-04" db="EMBL/GenBank/DDBJ databases">
        <title>Genomic Encyclopedia of Type Strains, Phase IV (KMG-IV): sequencing the most valuable type-strain genomes for metagenomic binning, comparative biology and taxonomic classification.</title>
        <authorList>
            <person name="Goeker M."/>
        </authorList>
    </citation>
    <scope>NUCLEOTIDE SEQUENCE [LARGE SCALE GENOMIC DNA]</scope>
    <source>
        <strain evidence="1 2">DSM 26588</strain>
    </source>
</reference>
<proteinExistence type="predicted"/>
<dbReference type="GeneID" id="93230766"/>